<dbReference type="Proteomes" id="UP000092993">
    <property type="component" value="Unassembled WGS sequence"/>
</dbReference>
<proteinExistence type="predicted"/>
<keyword evidence="2" id="KW-1185">Reference proteome</keyword>
<comment type="caution">
    <text evidence="1">The sequence shown here is derived from an EMBL/GenBank/DDBJ whole genome shotgun (WGS) entry which is preliminary data.</text>
</comment>
<accession>A0A1C7MM89</accession>
<sequence>MAHRNVPLEIWSKIFLLACTDGGATGAALAQVSKFFQAASLPIRLHSLAFTSLLQLESFLVFVDVQQKSFPSHRGPKVRHVLIGDFHAQPPSRNILVDFLQDALAPDDFRRNDKVLWDACTVRAITRLLRLVAPNVRTLSVVNPHSLPLPWRLLVFHCWRS</sequence>
<organism evidence="1 2">
    <name type="scientific">Grifola frondosa</name>
    <name type="common">Maitake</name>
    <name type="synonym">Polyporus frondosus</name>
    <dbReference type="NCBI Taxonomy" id="5627"/>
    <lineage>
        <taxon>Eukaryota</taxon>
        <taxon>Fungi</taxon>
        <taxon>Dikarya</taxon>
        <taxon>Basidiomycota</taxon>
        <taxon>Agaricomycotina</taxon>
        <taxon>Agaricomycetes</taxon>
        <taxon>Polyporales</taxon>
        <taxon>Grifolaceae</taxon>
        <taxon>Grifola</taxon>
    </lineage>
</organism>
<name>A0A1C7MM89_GRIFR</name>
<gene>
    <name evidence="1" type="ORF">A0H81_03332</name>
</gene>
<dbReference type="EMBL" id="LUGG01000003">
    <property type="protein sequence ID" value="OBZ76094.1"/>
    <property type="molecule type" value="Genomic_DNA"/>
</dbReference>
<dbReference type="STRING" id="5627.A0A1C7MM89"/>
<reference evidence="1 2" key="1">
    <citation type="submission" date="2016-03" db="EMBL/GenBank/DDBJ databases">
        <title>Whole genome sequencing of Grifola frondosa 9006-11.</title>
        <authorList>
            <person name="Min B."/>
            <person name="Park H."/>
            <person name="Kim J.-G."/>
            <person name="Cho H."/>
            <person name="Oh Y.-L."/>
            <person name="Kong W.-S."/>
            <person name="Choi I.-G."/>
        </authorList>
    </citation>
    <scope>NUCLEOTIDE SEQUENCE [LARGE SCALE GENOMIC DNA]</scope>
    <source>
        <strain evidence="1 2">9006-11</strain>
    </source>
</reference>
<dbReference type="AlphaFoldDB" id="A0A1C7MM89"/>
<protein>
    <submittedName>
        <fullName evidence="1">Uncharacterized protein</fullName>
    </submittedName>
</protein>
<dbReference type="OrthoDB" id="2748701at2759"/>
<evidence type="ECO:0000313" key="2">
    <source>
        <dbReference type="Proteomes" id="UP000092993"/>
    </source>
</evidence>
<evidence type="ECO:0000313" key="1">
    <source>
        <dbReference type="EMBL" id="OBZ76094.1"/>
    </source>
</evidence>